<sequence>MPSCLSTGVKLGRRLCRCASCGVVAEETRNSVKEEPGVSSGGEGAGPSSGGAGAEQRRRRIAEASSVDGTRGRGGRGTQGHGAVLVASGGENVGAAAKSDETRGGGKEGRTVMPEEKTAQWQRRRTTISRKGGARLGCRRSALQWKDRSGESRLTLTMTVDNDGDGGSEACAAAGIIRQRRSPKFGFVEKGVEEDGLLVFTLFWVLTYIDMSLIVD</sequence>
<comment type="caution">
    <text evidence="2">The sequence shown here is derived from an EMBL/GenBank/DDBJ whole genome shotgun (WGS) entry which is preliminary data.</text>
</comment>
<evidence type="ECO:0000256" key="1">
    <source>
        <dbReference type="SAM" id="MobiDB-lite"/>
    </source>
</evidence>
<dbReference type="AlphaFoldDB" id="A0AAP0E8P9"/>
<name>A0AAP0E8P9_9MAGN</name>
<feature type="region of interest" description="Disordered" evidence="1">
    <location>
        <begin position="28"/>
        <end position="118"/>
    </location>
</feature>
<feature type="compositionally biased region" description="Basic and acidic residues" evidence="1">
    <location>
        <begin position="98"/>
        <end position="118"/>
    </location>
</feature>
<proteinExistence type="predicted"/>
<gene>
    <name evidence="2" type="ORF">Syun_029834</name>
</gene>
<evidence type="ECO:0000313" key="2">
    <source>
        <dbReference type="EMBL" id="KAK9087440.1"/>
    </source>
</evidence>
<organism evidence="2 3">
    <name type="scientific">Stephania yunnanensis</name>
    <dbReference type="NCBI Taxonomy" id="152371"/>
    <lineage>
        <taxon>Eukaryota</taxon>
        <taxon>Viridiplantae</taxon>
        <taxon>Streptophyta</taxon>
        <taxon>Embryophyta</taxon>
        <taxon>Tracheophyta</taxon>
        <taxon>Spermatophyta</taxon>
        <taxon>Magnoliopsida</taxon>
        <taxon>Ranunculales</taxon>
        <taxon>Menispermaceae</taxon>
        <taxon>Menispermoideae</taxon>
        <taxon>Cissampelideae</taxon>
        <taxon>Stephania</taxon>
    </lineage>
</organism>
<dbReference type="Proteomes" id="UP001420932">
    <property type="component" value="Unassembled WGS sequence"/>
</dbReference>
<dbReference type="EMBL" id="JBBNAF010000013">
    <property type="protein sequence ID" value="KAK9087440.1"/>
    <property type="molecule type" value="Genomic_DNA"/>
</dbReference>
<protein>
    <submittedName>
        <fullName evidence="2">Uncharacterized protein</fullName>
    </submittedName>
</protein>
<feature type="compositionally biased region" description="Gly residues" evidence="1">
    <location>
        <begin position="39"/>
        <end position="53"/>
    </location>
</feature>
<reference evidence="2 3" key="1">
    <citation type="submission" date="2024-01" db="EMBL/GenBank/DDBJ databases">
        <title>Genome assemblies of Stephania.</title>
        <authorList>
            <person name="Yang L."/>
        </authorList>
    </citation>
    <scope>NUCLEOTIDE SEQUENCE [LARGE SCALE GENOMIC DNA]</scope>
    <source>
        <strain evidence="2">YNDBR</strain>
        <tissue evidence="2">Leaf</tissue>
    </source>
</reference>
<keyword evidence="3" id="KW-1185">Reference proteome</keyword>
<accession>A0AAP0E8P9</accession>
<evidence type="ECO:0000313" key="3">
    <source>
        <dbReference type="Proteomes" id="UP001420932"/>
    </source>
</evidence>